<dbReference type="InterPro" id="IPR043146">
    <property type="entry name" value="Penicillin_amidase_N_B-knob"/>
</dbReference>
<dbReference type="Gene3D" id="1.10.439.10">
    <property type="entry name" value="Penicillin Amidohydrolase, domain 1"/>
    <property type="match status" value="1"/>
</dbReference>
<organism evidence="6 7">
    <name type="scientific">Micromonospora radicis</name>
    <dbReference type="NCBI Taxonomy" id="1894971"/>
    <lineage>
        <taxon>Bacteria</taxon>
        <taxon>Bacillati</taxon>
        <taxon>Actinomycetota</taxon>
        <taxon>Actinomycetes</taxon>
        <taxon>Micromonosporales</taxon>
        <taxon>Micromonosporaceae</taxon>
        <taxon>Micromonospora</taxon>
    </lineage>
</organism>
<dbReference type="PIRSF" id="PIRSF001227">
    <property type="entry name" value="Pen_acylase"/>
    <property type="match status" value="1"/>
</dbReference>
<dbReference type="RefSeq" id="WP_119577398.1">
    <property type="nucleotide sequence ID" value="NZ_QXEC01000014.1"/>
</dbReference>
<feature type="binding site" evidence="5">
    <location>
        <position position="243"/>
    </location>
    <ligand>
        <name>Ca(2+)</name>
        <dbReference type="ChEBI" id="CHEBI:29108"/>
    </ligand>
</feature>
<gene>
    <name evidence="6" type="ORF">D2L64_16255</name>
</gene>
<dbReference type="InterPro" id="IPR002692">
    <property type="entry name" value="S45"/>
</dbReference>
<evidence type="ECO:0000256" key="4">
    <source>
        <dbReference type="PIRSR" id="PIRSR001227-1"/>
    </source>
</evidence>
<dbReference type="InterPro" id="IPR023343">
    <property type="entry name" value="Penicillin_amidase_dom1"/>
</dbReference>
<keyword evidence="5" id="KW-0479">Metal-binding</keyword>
<proteinExistence type="inferred from homology"/>
<comment type="cofactor">
    <cofactor evidence="5">
        <name>Ca(2+)</name>
        <dbReference type="ChEBI" id="CHEBI:29108"/>
    </cofactor>
    <text evidence="5">Binds 1 Ca(2+) ion per dimer.</text>
</comment>
<feature type="active site" description="Nucleophile" evidence="4">
    <location>
        <position position="170"/>
    </location>
</feature>
<protein>
    <submittedName>
        <fullName evidence="6">Penicillin acylase family protein</fullName>
    </submittedName>
</protein>
<dbReference type="Gene3D" id="1.10.1400.10">
    <property type="match status" value="1"/>
</dbReference>
<dbReference type="GO" id="GO:0017000">
    <property type="term" value="P:antibiotic biosynthetic process"/>
    <property type="evidence" value="ECO:0007669"/>
    <property type="project" value="InterPro"/>
</dbReference>
<dbReference type="GO" id="GO:0016811">
    <property type="term" value="F:hydrolase activity, acting on carbon-nitrogen (but not peptide) bonds, in linear amides"/>
    <property type="evidence" value="ECO:0007669"/>
    <property type="project" value="InterPro"/>
</dbReference>
<keyword evidence="5" id="KW-0106">Calcium</keyword>
<evidence type="ECO:0000256" key="5">
    <source>
        <dbReference type="PIRSR" id="PIRSR001227-2"/>
    </source>
</evidence>
<comment type="caution">
    <text evidence="6">The sequence shown here is derived from an EMBL/GenBank/DDBJ whole genome shotgun (WGS) entry which is preliminary data.</text>
</comment>
<dbReference type="GO" id="GO:0046872">
    <property type="term" value="F:metal ion binding"/>
    <property type="evidence" value="ECO:0007669"/>
    <property type="project" value="UniProtKB-KW"/>
</dbReference>
<evidence type="ECO:0000313" key="7">
    <source>
        <dbReference type="Proteomes" id="UP000283832"/>
    </source>
</evidence>
<sequence length="680" mass="73704">MSGRRYRDAYGIPHLAADDHEALAFAQGRVTALDRAWQIEVERHRSQGTSATFLGPDAVGWDAFARRVRLDDTARRCHAALDPATARWVGRYVDGVNAGLAAGAQRAPEFAATGLTPGRWQPWTPLALWLTHHVLFAGFPGKLWREHVIRRLGPAAAGLFAVDGPVASGSNGWLLPAGRTATGAALIAGDPHRFIEAPGIYQQIRLACPEYDVLGFAVPGVPGIAHFGHAGQVAWAITNAMADYQDAYAERLRRRDGRVEAYGPRGWRPVHRHVETIEVAGAPPVEVEVIETERGPVISGGPDEHPDLTVSLRHPPRVTGELGFAVLPALLRARTVDDVDAALDGWVEPVNVVLAADTAGGLLHRVAGRVPRRHPDNGVRVVPGWDEAYAWRGWHPMPKSPVGQVAVMANERGISAGLGVEFAPPYRAERIRALLTARTDWRPEQLGVVHTDTRLAAAGPLLELLADVAGLSSAATALRDRLLRWDRRMDADSVDAARFADLRAAVVRRLAAHPTLAVLAEPPAHPEVFGPWLALLPRVGYAVLPLLHADLPGLDRDALLRAAAEEVAATDDPRRWGQRHRLAPWRALPDPAAPAGPELSGDHDCVLATASVPGLTDLCSRGPAARYVWDLGRRADSRWVVPLGATGAGPHRDDQLPVWLRGELVEVTCDWDRLTEEHDD</sequence>
<dbReference type="Gene3D" id="2.30.120.10">
    <property type="match status" value="1"/>
</dbReference>
<dbReference type="Proteomes" id="UP000283832">
    <property type="component" value="Unassembled WGS sequence"/>
</dbReference>
<keyword evidence="7" id="KW-1185">Reference proteome</keyword>
<dbReference type="EMBL" id="QXEC01000014">
    <property type="protein sequence ID" value="RIV37418.1"/>
    <property type="molecule type" value="Genomic_DNA"/>
</dbReference>
<dbReference type="AlphaFoldDB" id="A0A418MTL9"/>
<evidence type="ECO:0000256" key="2">
    <source>
        <dbReference type="ARBA" id="ARBA00022801"/>
    </source>
</evidence>
<evidence type="ECO:0000256" key="3">
    <source>
        <dbReference type="ARBA" id="ARBA00023145"/>
    </source>
</evidence>
<accession>A0A418MTL9</accession>
<keyword evidence="3" id="KW-0865">Zymogen</keyword>
<dbReference type="InterPro" id="IPR014395">
    <property type="entry name" value="Pen/GL7ACA/AHL_acylase"/>
</dbReference>
<dbReference type="InterPro" id="IPR043147">
    <property type="entry name" value="Penicillin_amidase_A-knob"/>
</dbReference>
<dbReference type="Pfam" id="PF01804">
    <property type="entry name" value="Penicil_amidase"/>
    <property type="match status" value="1"/>
</dbReference>
<dbReference type="PANTHER" id="PTHR34218">
    <property type="entry name" value="PEPTIDASE S45 PENICILLIN AMIDASE"/>
    <property type="match status" value="1"/>
</dbReference>
<reference evidence="6 7" key="1">
    <citation type="submission" date="2018-08" db="EMBL/GenBank/DDBJ databases">
        <title>Jishengella sp. nov., isolated from a root of Azadirachta indica A. Juss. var. siamensis Valenton.</title>
        <authorList>
            <person name="Kuncharoen N."/>
            <person name="Tanasupawat S."/>
            <person name="Kudo T."/>
            <person name="Ohkuma M."/>
        </authorList>
    </citation>
    <scope>NUCLEOTIDE SEQUENCE [LARGE SCALE GENOMIC DNA]</scope>
    <source>
        <strain evidence="6 7">AZ1-13</strain>
    </source>
</reference>
<evidence type="ECO:0000256" key="1">
    <source>
        <dbReference type="ARBA" id="ARBA00006586"/>
    </source>
</evidence>
<name>A0A418MTL9_9ACTN</name>
<comment type="similarity">
    <text evidence="1">Belongs to the peptidase S45 family.</text>
</comment>
<dbReference type="InterPro" id="IPR029055">
    <property type="entry name" value="Ntn_hydrolases_N"/>
</dbReference>
<dbReference type="PANTHER" id="PTHR34218:SF4">
    <property type="entry name" value="ACYL-HOMOSERINE LACTONE ACYLASE QUIP"/>
    <property type="match status" value="1"/>
</dbReference>
<feature type="binding site" evidence="5">
    <location>
        <position position="246"/>
    </location>
    <ligand>
        <name>Ca(2+)</name>
        <dbReference type="ChEBI" id="CHEBI:29108"/>
    </ligand>
</feature>
<dbReference type="SUPFAM" id="SSF56235">
    <property type="entry name" value="N-terminal nucleophile aminohydrolases (Ntn hydrolases)"/>
    <property type="match status" value="1"/>
</dbReference>
<dbReference type="Gene3D" id="3.60.20.10">
    <property type="entry name" value="Glutamine Phosphoribosylpyrophosphate, subunit 1, domain 1"/>
    <property type="match status" value="1"/>
</dbReference>
<evidence type="ECO:0000313" key="6">
    <source>
        <dbReference type="EMBL" id="RIV37418.1"/>
    </source>
</evidence>
<keyword evidence="2" id="KW-0378">Hydrolase</keyword>
<dbReference type="OrthoDB" id="9759796at2"/>